<evidence type="ECO:0000313" key="15">
    <source>
        <dbReference type="EMBL" id="CAH0382637.1"/>
    </source>
</evidence>
<dbReference type="SUPFAM" id="SSF50998">
    <property type="entry name" value="Quinoprotein alcohol dehydrogenase-like"/>
    <property type="match status" value="1"/>
</dbReference>
<feature type="signal peptide" evidence="12">
    <location>
        <begin position="1"/>
        <end position="22"/>
    </location>
</feature>
<evidence type="ECO:0000256" key="1">
    <source>
        <dbReference type="ARBA" id="ARBA00004115"/>
    </source>
</evidence>
<comment type="similarity">
    <text evidence="2">Belongs to the EMC1 family.</text>
</comment>
<evidence type="ECO:0000256" key="10">
    <source>
        <dbReference type="ARBA" id="ARBA00023180"/>
    </source>
</evidence>
<proteinExistence type="inferred from homology"/>
<keyword evidence="7" id="KW-0256">Endoplasmic reticulum</keyword>
<dbReference type="Proteomes" id="UP001152759">
    <property type="component" value="Chromosome 1"/>
</dbReference>
<accession>A0A9P0A2F9</accession>
<dbReference type="Pfam" id="PF25293">
    <property type="entry name" value="Beta-prop_EMC1_N"/>
    <property type="match status" value="1"/>
</dbReference>
<sequence length="913" mass="101081">MIVGIDLFKSALIACLLLQVYCLYEDQVSKFDWKKTLIGSPKFARIVDHGSNKQLFLASKENVLASVDFNSGNIKWRHVLEKDPLGNIKLLHMEKVVITVTGTSSFLIRGWQPNTGFLDFQWSLPRPAIPNLKDVLFWAQNNRLYQLVLLTKGNIEVGIFNILSGTKIKPSYTIPLTWIPHVSSCSISNGVLLCASESGALNAVTFLDHDLKHFTGSLPHGEYTVNAVSSSVIPAFMAVQPLTRKKLLITVDSVQIVVQPTVIPYESDTSIHSLSPGKFVAAQVTQQGKNLVVTGSVLESDEKLTELSKTFSLPTSIAGASLPAAHCIVERAKTISCDLIVSTVDDTIVYINTSGPKISWYREEGLASIVNVQLIDLGVSEEEAAIEKEFNNKEFDGGVSSSFLSMFYRRISSQLHQLQSFVFMFCGMLDQPNKLGATNLVRDKFGLHKIIVAVSKVGKLFGIDNLTGTILWTYLVKDVVPFSLSDKSQTIPLYVQRTTRHFPHPAVCTVIFQDAITRNGVLFSFNPITGEPLGDGILKLSYRIQQTLMLHQKDEENLNGILLLSDNKQVHAYPSSTLKTAIMVAPSTYFFIANPSTGLVTGFAVSKMPNKGLIAQTIWEVNVGKEIVSVEGKNPLERVHSQGRVLSDRSVLYKYINPNLITVTTHHPDPVHKSIVNLWLIDAVSGAVAFSTSHKRATPPVHVIHSENWVVYSFFNEKFRRTEIATLELYEGKNQRNTTAFTASEAALIAPQVGKQAYILPASVEKMRETITEKGITSKHVLVALSSGGILEIPWPFLDPRRPPVATPEMREEGVIPYIPELPIPSEAIINYNQTSFRLRGIHTIPSGLESTSLVLAYGLDIFYTRISPSKTFDLLKEDFDYFLIMVVLSGLSLAAYATKHLAGRKALKQAWK</sequence>
<comment type="subunit">
    <text evidence="3">Component of the ER membrane protein complex (EMC).</text>
</comment>
<dbReference type="Pfam" id="PF07774">
    <property type="entry name" value="EMC1_C"/>
    <property type="match status" value="1"/>
</dbReference>
<dbReference type="AlphaFoldDB" id="A0A9P0A2F9"/>
<organism evidence="15 16">
    <name type="scientific">Bemisia tabaci</name>
    <name type="common">Sweetpotato whitefly</name>
    <name type="synonym">Aleurodes tabaci</name>
    <dbReference type="NCBI Taxonomy" id="7038"/>
    <lineage>
        <taxon>Eukaryota</taxon>
        <taxon>Metazoa</taxon>
        <taxon>Ecdysozoa</taxon>
        <taxon>Arthropoda</taxon>
        <taxon>Hexapoda</taxon>
        <taxon>Insecta</taxon>
        <taxon>Pterygota</taxon>
        <taxon>Neoptera</taxon>
        <taxon>Paraneoptera</taxon>
        <taxon>Hemiptera</taxon>
        <taxon>Sternorrhyncha</taxon>
        <taxon>Aleyrodoidea</taxon>
        <taxon>Aleyrodidae</taxon>
        <taxon>Aleyrodinae</taxon>
        <taxon>Bemisia</taxon>
    </lineage>
</organism>
<evidence type="ECO:0000256" key="11">
    <source>
        <dbReference type="SAM" id="Phobius"/>
    </source>
</evidence>
<dbReference type="InterPro" id="IPR011047">
    <property type="entry name" value="Quinoprotein_ADH-like_sf"/>
</dbReference>
<evidence type="ECO:0000313" key="16">
    <source>
        <dbReference type="Proteomes" id="UP001152759"/>
    </source>
</evidence>
<comment type="subcellular location">
    <subcellularLocation>
        <location evidence="1">Endoplasmic reticulum membrane</location>
        <topology evidence="1">Single-pass type I membrane protein</topology>
    </subcellularLocation>
</comment>
<gene>
    <name evidence="15" type="ORF">BEMITA_LOCUS2155</name>
</gene>
<reference evidence="15" key="1">
    <citation type="submission" date="2021-12" db="EMBL/GenBank/DDBJ databases">
        <authorList>
            <person name="King R."/>
        </authorList>
    </citation>
    <scope>NUCLEOTIDE SEQUENCE</scope>
</reference>
<evidence type="ECO:0000256" key="7">
    <source>
        <dbReference type="ARBA" id="ARBA00022824"/>
    </source>
</evidence>
<keyword evidence="6 12" id="KW-0732">Signal</keyword>
<name>A0A9P0A2F9_BEMTA</name>
<feature type="domain" description="ER membrane protein complex subunit 1 C-terminal" evidence="13">
    <location>
        <begin position="706"/>
        <end position="912"/>
    </location>
</feature>
<evidence type="ECO:0000256" key="4">
    <source>
        <dbReference type="ARBA" id="ARBA00020824"/>
    </source>
</evidence>
<dbReference type="InterPro" id="IPR011678">
    <property type="entry name" value="EMC1_C"/>
</dbReference>
<feature type="domain" description="EMC1 first beta-propeller" evidence="14">
    <location>
        <begin position="23"/>
        <end position="139"/>
    </location>
</feature>
<dbReference type="PANTHER" id="PTHR21573:SF0">
    <property type="entry name" value="ER MEMBRANE PROTEIN COMPLEX SUBUNIT 1"/>
    <property type="match status" value="1"/>
</dbReference>
<dbReference type="InterPro" id="IPR026895">
    <property type="entry name" value="EMC1"/>
</dbReference>
<evidence type="ECO:0000256" key="5">
    <source>
        <dbReference type="ARBA" id="ARBA00022692"/>
    </source>
</evidence>
<keyword evidence="10" id="KW-0325">Glycoprotein</keyword>
<evidence type="ECO:0000256" key="2">
    <source>
        <dbReference type="ARBA" id="ARBA00007904"/>
    </source>
</evidence>
<dbReference type="EMBL" id="OU963862">
    <property type="protein sequence ID" value="CAH0382637.1"/>
    <property type="molecule type" value="Genomic_DNA"/>
</dbReference>
<feature type="chain" id="PRO_5040415306" description="ER membrane protein complex subunit 1" evidence="12">
    <location>
        <begin position="23"/>
        <end position="913"/>
    </location>
</feature>
<evidence type="ECO:0000256" key="6">
    <source>
        <dbReference type="ARBA" id="ARBA00022729"/>
    </source>
</evidence>
<dbReference type="PANTHER" id="PTHR21573">
    <property type="entry name" value="ER MEMBRANE PROTEIN COMPLEX SUBUNIT 1"/>
    <property type="match status" value="1"/>
</dbReference>
<evidence type="ECO:0000256" key="8">
    <source>
        <dbReference type="ARBA" id="ARBA00022989"/>
    </source>
</evidence>
<keyword evidence="16" id="KW-1185">Reference proteome</keyword>
<evidence type="ECO:0000256" key="9">
    <source>
        <dbReference type="ARBA" id="ARBA00023136"/>
    </source>
</evidence>
<dbReference type="GO" id="GO:0072546">
    <property type="term" value="C:EMC complex"/>
    <property type="evidence" value="ECO:0007669"/>
    <property type="project" value="InterPro"/>
</dbReference>
<evidence type="ECO:0000259" key="13">
    <source>
        <dbReference type="Pfam" id="PF07774"/>
    </source>
</evidence>
<dbReference type="InterPro" id="IPR058545">
    <property type="entry name" value="Beta-prop_EMC1_1st"/>
</dbReference>
<dbReference type="GO" id="GO:0034975">
    <property type="term" value="P:protein folding in endoplasmic reticulum"/>
    <property type="evidence" value="ECO:0007669"/>
    <property type="project" value="TreeGrafter"/>
</dbReference>
<dbReference type="KEGG" id="btab:109040430"/>
<evidence type="ECO:0000259" key="14">
    <source>
        <dbReference type="Pfam" id="PF25293"/>
    </source>
</evidence>
<evidence type="ECO:0000256" key="3">
    <source>
        <dbReference type="ARBA" id="ARBA00011276"/>
    </source>
</evidence>
<keyword evidence="8 11" id="KW-1133">Transmembrane helix</keyword>
<protein>
    <recommendedName>
        <fullName evidence="4">ER membrane protein complex subunit 1</fullName>
    </recommendedName>
</protein>
<keyword evidence="9 11" id="KW-0472">Membrane</keyword>
<evidence type="ECO:0000256" key="12">
    <source>
        <dbReference type="SAM" id="SignalP"/>
    </source>
</evidence>
<keyword evidence="5 11" id="KW-0812">Transmembrane</keyword>
<feature type="transmembrane region" description="Helical" evidence="11">
    <location>
        <begin position="880"/>
        <end position="899"/>
    </location>
</feature>